<organism evidence="1 2">
    <name type="scientific">Candidatus Abyssobacteria bacterium SURF_17</name>
    <dbReference type="NCBI Taxonomy" id="2093361"/>
    <lineage>
        <taxon>Bacteria</taxon>
        <taxon>Pseudomonadati</taxon>
        <taxon>Candidatus Hydrogenedentota</taxon>
        <taxon>Candidatus Abyssobacteria</taxon>
    </lineage>
</organism>
<protein>
    <submittedName>
        <fullName evidence="1">Uncharacterized protein</fullName>
    </submittedName>
</protein>
<dbReference type="Proteomes" id="UP000285961">
    <property type="component" value="Unassembled WGS sequence"/>
</dbReference>
<sequence length="98" mass="10146">MVAVLANLVGTEGRAVASEDFLDLLRSHAQEERARAAFIQVDALAPLHLVGGIIEAENATLERLARPGDQVCAGGTVFLSTHGLTGASSTCWLAVGSC</sequence>
<reference evidence="1 2" key="1">
    <citation type="journal article" date="2017" name="ISME J.">
        <title>Energy and carbon metabolisms in a deep terrestrial subsurface fluid microbial community.</title>
        <authorList>
            <person name="Momper L."/>
            <person name="Jungbluth S.P."/>
            <person name="Lee M.D."/>
            <person name="Amend J.P."/>
        </authorList>
    </citation>
    <scope>NUCLEOTIDE SEQUENCE [LARGE SCALE GENOMIC DNA]</scope>
    <source>
        <strain evidence="1">SURF_17</strain>
    </source>
</reference>
<comment type="caution">
    <text evidence="1">The sequence shown here is derived from an EMBL/GenBank/DDBJ whole genome shotgun (WGS) entry which is preliminary data.</text>
</comment>
<name>A0A419ET49_9BACT</name>
<accession>A0A419ET49</accession>
<dbReference type="AlphaFoldDB" id="A0A419ET49"/>
<gene>
    <name evidence="1" type="ORF">C4532_15250</name>
</gene>
<evidence type="ECO:0000313" key="2">
    <source>
        <dbReference type="Proteomes" id="UP000285961"/>
    </source>
</evidence>
<evidence type="ECO:0000313" key="1">
    <source>
        <dbReference type="EMBL" id="RJP66973.1"/>
    </source>
</evidence>
<proteinExistence type="predicted"/>
<dbReference type="EMBL" id="QZKI01000110">
    <property type="protein sequence ID" value="RJP66973.1"/>
    <property type="molecule type" value="Genomic_DNA"/>
</dbReference>